<accession>A0A2U2BB46</accession>
<dbReference type="SUPFAM" id="SSF82784">
    <property type="entry name" value="OsmC-like"/>
    <property type="match status" value="1"/>
</dbReference>
<dbReference type="OrthoDB" id="290036at2"/>
<organism evidence="1 2">
    <name type="scientific">Marinilabilia rubra</name>
    <dbReference type="NCBI Taxonomy" id="2162893"/>
    <lineage>
        <taxon>Bacteria</taxon>
        <taxon>Pseudomonadati</taxon>
        <taxon>Bacteroidota</taxon>
        <taxon>Bacteroidia</taxon>
        <taxon>Marinilabiliales</taxon>
        <taxon>Marinilabiliaceae</taxon>
        <taxon>Marinilabilia</taxon>
    </lineage>
</organism>
<name>A0A2U2BB46_9BACT</name>
<dbReference type="RefSeq" id="WP_109263318.1">
    <property type="nucleotide sequence ID" value="NZ_QEWP01000003.1"/>
</dbReference>
<dbReference type="AlphaFoldDB" id="A0A2U2BB46"/>
<dbReference type="PANTHER" id="PTHR39624:SF2">
    <property type="entry name" value="OSMC-LIKE PROTEIN"/>
    <property type="match status" value="1"/>
</dbReference>
<keyword evidence="2" id="KW-1185">Reference proteome</keyword>
<sequence length="135" mass="14898">MSVTIKSRYLGNLRVESTHLQSGNQLITDAPLDNRGKGEAFSPTDLLATSLGSCIMTIMGITAMDNNIDIEGTEVDVTKIMASDPRRVSEIVVEFYFPDRGYTADQEQIIEKVAGISPVPLSLAPKLKQTIRFHW</sequence>
<gene>
    <name evidence="1" type="ORF">DDZ16_04875</name>
</gene>
<evidence type="ECO:0000313" key="1">
    <source>
        <dbReference type="EMBL" id="PWE00278.1"/>
    </source>
</evidence>
<dbReference type="PANTHER" id="PTHR39624">
    <property type="entry name" value="PROTEIN INVOLVED IN RIMO-MEDIATED BETA-METHYLTHIOLATION OF RIBOSOMAL PROTEIN S12 YCAO"/>
    <property type="match status" value="1"/>
</dbReference>
<dbReference type="Proteomes" id="UP000244956">
    <property type="component" value="Unassembled WGS sequence"/>
</dbReference>
<comment type="caution">
    <text evidence="1">The sequence shown here is derived from an EMBL/GenBank/DDBJ whole genome shotgun (WGS) entry which is preliminary data.</text>
</comment>
<dbReference type="InterPro" id="IPR003718">
    <property type="entry name" value="OsmC/Ohr_fam"/>
</dbReference>
<dbReference type="EMBL" id="QEWP01000003">
    <property type="protein sequence ID" value="PWE00278.1"/>
    <property type="molecule type" value="Genomic_DNA"/>
</dbReference>
<dbReference type="Gene3D" id="3.30.300.20">
    <property type="match status" value="1"/>
</dbReference>
<proteinExistence type="predicted"/>
<dbReference type="InterPro" id="IPR015946">
    <property type="entry name" value="KH_dom-like_a/b"/>
</dbReference>
<dbReference type="InterPro" id="IPR036102">
    <property type="entry name" value="OsmC/Ohrsf"/>
</dbReference>
<reference evidence="1 2" key="1">
    <citation type="submission" date="2018-05" db="EMBL/GenBank/DDBJ databases">
        <title>Marinilabilia rubrum sp. nov., isolated from saltern sediment.</title>
        <authorList>
            <person name="Zhang R."/>
        </authorList>
    </citation>
    <scope>NUCLEOTIDE SEQUENCE [LARGE SCALE GENOMIC DNA]</scope>
    <source>
        <strain evidence="1 2">WTE16</strain>
    </source>
</reference>
<protein>
    <submittedName>
        <fullName evidence="1">Osmotically inducible protein OsmC</fullName>
    </submittedName>
</protein>
<evidence type="ECO:0000313" key="2">
    <source>
        <dbReference type="Proteomes" id="UP000244956"/>
    </source>
</evidence>
<dbReference type="Pfam" id="PF02566">
    <property type="entry name" value="OsmC"/>
    <property type="match status" value="1"/>
</dbReference>